<keyword evidence="1" id="KW-0812">Transmembrane</keyword>
<evidence type="ECO:0000313" key="3">
    <source>
        <dbReference type="Proteomes" id="UP000600565"/>
    </source>
</evidence>
<keyword evidence="3" id="KW-1185">Reference proteome</keyword>
<feature type="transmembrane region" description="Helical" evidence="1">
    <location>
        <begin position="6"/>
        <end position="25"/>
    </location>
</feature>
<dbReference type="EMBL" id="JACSPW010000014">
    <property type="protein sequence ID" value="MBD8034271.1"/>
    <property type="molecule type" value="Genomic_DNA"/>
</dbReference>
<feature type="transmembrane region" description="Helical" evidence="1">
    <location>
        <begin position="32"/>
        <end position="50"/>
    </location>
</feature>
<accession>A0ABR8XQT6</accession>
<comment type="caution">
    <text evidence="2">The sequence shown here is derived from an EMBL/GenBank/DDBJ whole genome shotgun (WGS) entry which is preliminary data.</text>
</comment>
<proteinExistence type="predicted"/>
<organism evidence="2 3">
    <name type="scientific">Solibacillus merdavium</name>
    <dbReference type="NCBI Taxonomy" id="2762218"/>
    <lineage>
        <taxon>Bacteria</taxon>
        <taxon>Bacillati</taxon>
        <taxon>Bacillota</taxon>
        <taxon>Bacilli</taxon>
        <taxon>Bacillales</taxon>
        <taxon>Caryophanaceae</taxon>
        <taxon>Solibacillus</taxon>
    </lineage>
</organism>
<reference evidence="2 3" key="1">
    <citation type="submission" date="2020-08" db="EMBL/GenBank/DDBJ databases">
        <title>A Genomic Blueprint of the Chicken Gut Microbiome.</title>
        <authorList>
            <person name="Gilroy R."/>
            <person name="Ravi A."/>
            <person name="Getino M."/>
            <person name="Pursley I."/>
            <person name="Horton D.L."/>
            <person name="Alikhan N.-F."/>
            <person name="Baker D."/>
            <person name="Gharbi K."/>
            <person name="Hall N."/>
            <person name="Watson M."/>
            <person name="Adriaenssens E.M."/>
            <person name="Foster-Nyarko E."/>
            <person name="Jarju S."/>
            <person name="Secka A."/>
            <person name="Antonio M."/>
            <person name="Oren A."/>
            <person name="Chaudhuri R."/>
            <person name="La Ragione R.M."/>
            <person name="Hildebrand F."/>
            <person name="Pallen M.J."/>
        </authorList>
    </citation>
    <scope>NUCLEOTIDE SEQUENCE [LARGE SCALE GENOMIC DNA]</scope>
    <source>
        <strain evidence="2 3">Sa1YVA6</strain>
    </source>
</reference>
<dbReference type="RefSeq" id="WP_191704770.1">
    <property type="nucleotide sequence ID" value="NZ_JACSPW010000014.1"/>
</dbReference>
<keyword evidence="1" id="KW-0472">Membrane</keyword>
<evidence type="ECO:0000313" key="2">
    <source>
        <dbReference type="EMBL" id="MBD8034271.1"/>
    </source>
</evidence>
<protein>
    <submittedName>
        <fullName evidence="2">Potassium transporter Kef</fullName>
    </submittedName>
</protein>
<name>A0ABR8XQT6_9BACL</name>
<gene>
    <name evidence="2" type="ORF">H9632_14460</name>
</gene>
<feature type="transmembrane region" description="Helical" evidence="1">
    <location>
        <begin position="62"/>
        <end position="88"/>
    </location>
</feature>
<sequence length="93" mass="10599">MERIVWLSALTYFLLVASFTFSYYVSKGRSKMVVIVIGVGALALLSWSLIDNAVMDYQDANIGLGLVLYLIWIITFFSFLFAIFTFFFSKKGK</sequence>
<dbReference type="Proteomes" id="UP000600565">
    <property type="component" value="Unassembled WGS sequence"/>
</dbReference>
<evidence type="ECO:0000256" key="1">
    <source>
        <dbReference type="SAM" id="Phobius"/>
    </source>
</evidence>
<keyword evidence="1" id="KW-1133">Transmembrane helix</keyword>